<dbReference type="CDD" id="cd00082">
    <property type="entry name" value="HisKA"/>
    <property type="match status" value="1"/>
</dbReference>
<keyword evidence="7" id="KW-0067">ATP-binding</keyword>
<dbReference type="CDD" id="cd16922">
    <property type="entry name" value="HATPase_EvgS-ArcB-TorS-like"/>
    <property type="match status" value="1"/>
</dbReference>
<dbReference type="SUPFAM" id="SSF47384">
    <property type="entry name" value="Homodimeric domain of signal transducing histidine kinase"/>
    <property type="match status" value="1"/>
</dbReference>
<evidence type="ECO:0000313" key="10">
    <source>
        <dbReference type="EMBL" id="SJZ90004.1"/>
    </source>
</evidence>
<dbReference type="RefSeq" id="WP_078810605.1">
    <property type="nucleotide sequence ID" value="NZ_FUWM01000018.1"/>
</dbReference>
<dbReference type="Proteomes" id="UP000190625">
    <property type="component" value="Unassembled WGS sequence"/>
</dbReference>
<dbReference type="PANTHER" id="PTHR43711:SF26">
    <property type="entry name" value="SENSOR HISTIDINE KINASE RCSC"/>
    <property type="match status" value="1"/>
</dbReference>
<dbReference type="InterPro" id="IPR050736">
    <property type="entry name" value="Sensor_HK_Regulatory"/>
</dbReference>
<keyword evidence="4" id="KW-0808">Transferase</keyword>
<sequence>MQFREEIEYEKIQNEFFANLSHEFKTPLNLIFSGLQLLDNKIKNNNDIDEYKTYTNTIKQNSYRLLKLVNNLIDINKINFKAFNLNLQNYDIVNLIRDITDSIKSYAEDNNRELQFNSDIEERIIACDPFNIERIMLNLLSNAIKFTNKDDEIIVHIYEKKEKIIISVEDTGIGIPEEKQEIIFKRFGQVDTSFTRNSEGSGIGLSLVKKLVEMHEGEIGFKSKYGKGSEFIIKLPIKILEKDIKFKNREVEYDFINKVNVEFPDIYS</sequence>
<dbReference type="InterPro" id="IPR004358">
    <property type="entry name" value="Sig_transdc_His_kin-like_C"/>
</dbReference>
<dbReference type="InterPro" id="IPR036890">
    <property type="entry name" value="HATPase_C_sf"/>
</dbReference>
<evidence type="ECO:0000256" key="3">
    <source>
        <dbReference type="ARBA" id="ARBA00022553"/>
    </source>
</evidence>
<dbReference type="EC" id="2.7.13.3" evidence="2"/>
<dbReference type="InterPro" id="IPR003661">
    <property type="entry name" value="HisK_dim/P_dom"/>
</dbReference>
<dbReference type="SMART" id="SM00388">
    <property type="entry name" value="HisKA"/>
    <property type="match status" value="1"/>
</dbReference>
<evidence type="ECO:0000256" key="5">
    <source>
        <dbReference type="ARBA" id="ARBA00022741"/>
    </source>
</evidence>
<evidence type="ECO:0000256" key="4">
    <source>
        <dbReference type="ARBA" id="ARBA00022679"/>
    </source>
</evidence>
<dbReference type="SMART" id="SM00387">
    <property type="entry name" value="HATPase_c"/>
    <property type="match status" value="1"/>
</dbReference>
<evidence type="ECO:0000313" key="11">
    <source>
        <dbReference type="Proteomes" id="UP000190625"/>
    </source>
</evidence>
<dbReference type="GO" id="GO:0000155">
    <property type="term" value="F:phosphorelay sensor kinase activity"/>
    <property type="evidence" value="ECO:0007669"/>
    <property type="project" value="InterPro"/>
</dbReference>
<gene>
    <name evidence="10" type="ORF">SAMN02745118_02155</name>
</gene>
<keyword evidence="5" id="KW-0547">Nucleotide-binding</keyword>
<comment type="catalytic activity">
    <reaction evidence="1">
        <text>ATP + protein L-histidine = ADP + protein N-phospho-L-histidine.</text>
        <dbReference type="EC" id="2.7.13.3"/>
    </reaction>
</comment>
<dbReference type="GO" id="GO:0005524">
    <property type="term" value="F:ATP binding"/>
    <property type="evidence" value="ECO:0007669"/>
    <property type="project" value="UniProtKB-KW"/>
</dbReference>
<evidence type="ECO:0000256" key="1">
    <source>
        <dbReference type="ARBA" id="ARBA00000085"/>
    </source>
</evidence>
<keyword evidence="8" id="KW-0902">Two-component regulatory system</keyword>
<evidence type="ECO:0000256" key="6">
    <source>
        <dbReference type="ARBA" id="ARBA00022777"/>
    </source>
</evidence>
<evidence type="ECO:0000256" key="2">
    <source>
        <dbReference type="ARBA" id="ARBA00012438"/>
    </source>
</evidence>
<dbReference type="InterPro" id="IPR036097">
    <property type="entry name" value="HisK_dim/P_sf"/>
</dbReference>
<feature type="domain" description="Histidine kinase" evidence="9">
    <location>
        <begin position="19"/>
        <end position="239"/>
    </location>
</feature>
<dbReference type="Pfam" id="PF00512">
    <property type="entry name" value="HisKA"/>
    <property type="match status" value="1"/>
</dbReference>
<dbReference type="InterPro" id="IPR005467">
    <property type="entry name" value="His_kinase_dom"/>
</dbReference>
<dbReference type="PANTHER" id="PTHR43711">
    <property type="entry name" value="TWO-COMPONENT HISTIDINE KINASE"/>
    <property type="match status" value="1"/>
</dbReference>
<keyword evidence="3" id="KW-0597">Phosphoprotein</keyword>
<keyword evidence="11" id="KW-1185">Reference proteome</keyword>
<dbReference type="STRING" id="142842.SAMN02745118_02155"/>
<dbReference type="SUPFAM" id="SSF55874">
    <property type="entry name" value="ATPase domain of HSP90 chaperone/DNA topoisomerase II/histidine kinase"/>
    <property type="match status" value="1"/>
</dbReference>
<evidence type="ECO:0000256" key="7">
    <source>
        <dbReference type="ARBA" id="ARBA00022840"/>
    </source>
</evidence>
<evidence type="ECO:0000256" key="8">
    <source>
        <dbReference type="ARBA" id="ARBA00023012"/>
    </source>
</evidence>
<dbReference type="OrthoDB" id="9813394at2"/>
<name>A0A1T4PEN4_9FIRM</name>
<proteinExistence type="predicted"/>
<dbReference type="Pfam" id="PF02518">
    <property type="entry name" value="HATPase_c"/>
    <property type="match status" value="1"/>
</dbReference>
<reference evidence="11" key="1">
    <citation type="submission" date="2017-02" db="EMBL/GenBank/DDBJ databases">
        <authorList>
            <person name="Varghese N."/>
            <person name="Submissions S."/>
        </authorList>
    </citation>
    <scope>NUCLEOTIDE SEQUENCE [LARGE SCALE GENOMIC DNA]</scope>
    <source>
        <strain evidence="11">ATCC BAA-73</strain>
    </source>
</reference>
<dbReference type="PROSITE" id="PS50109">
    <property type="entry name" value="HIS_KIN"/>
    <property type="match status" value="1"/>
</dbReference>
<accession>A0A1T4PEN4</accession>
<dbReference type="PRINTS" id="PR00344">
    <property type="entry name" value="BCTRLSENSOR"/>
</dbReference>
<dbReference type="AlphaFoldDB" id="A0A1T4PEN4"/>
<dbReference type="InterPro" id="IPR003594">
    <property type="entry name" value="HATPase_dom"/>
</dbReference>
<dbReference type="EMBL" id="FUWM01000018">
    <property type="protein sequence ID" value="SJZ90004.1"/>
    <property type="molecule type" value="Genomic_DNA"/>
</dbReference>
<dbReference type="Gene3D" id="3.30.565.10">
    <property type="entry name" value="Histidine kinase-like ATPase, C-terminal domain"/>
    <property type="match status" value="1"/>
</dbReference>
<keyword evidence="6 10" id="KW-0418">Kinase</keyword>
<dbReference type="Gene3D" id="1.10.287.130">
    <property type="match status" value="1"/>
</dbReference>
<protein>
    <recommendedName>
        <fullName evidence="2">histidine kinase</fullName>
        <ecNumber evidence="2">2.7.13.3</ecNumber>
    </recommendedName>
</protein>
<organism evidence="10 11">
    <name type="scientific">Selenihalanaerobacter shriftii</name>
    <dbReference type="NCBI Taxonomy" id="142842"/>
    <lineage>
        <taxon>Bacteria</taxon>
        <taxon>Bacillati</taxon>
        <taxon>Bacillota</taxon>
        <taxon>Clostridia</taxon>
        <taxon>Halanaerobiales</taxon>
        <taxon>Halobacteroidaceae</taxon>
        <taxon>Selenihalanaerobacter</taxon>
    </lineage>
</organism>
<dbReference type="FunFam" id="3.30.565.10:FF:000037">
    <property type="entry name" value="Hybrid sensor histidine kinase/response regulator"/>
    <property type="match status" value="1"/>
</dbReference>
<evidence type="ECO:0000259" key="9">
    <source>
        <dbReference type="PROSITE" id="PS50109"/>
    </source>
</evidence>